<dbReference type="PANTHER" id="PTHR42840:SF3">
    <property type="entry name" value="BINDING ROSSMANN FOLD OXIDOREDUCTASE, PUTATIVE (AFU_ORTHOLOGUE AFUA_2G10240)-RELATED"/>
    <property type="match status" value="1"/>
</dbReference>
<gene>
    <name evidence="5" type="ORF">KQI75_13125</name>
</gene>
<sequence length="339" mass="37756">MKKLKIGIIGIGRLGYEHACNIANRVPGSELVAISDKNIARAKEVAEELGVSAVYENPADLCNDPNVEAVAIVTNTNSHVDMIELAMNAGKHVFCEKPLAETVEKCKKAEKIVEAHPELIFMLGFMRRYDHSYAIAKEKINRGDIGDIVLVRCYSQDPIAIIKGTLEYAPRSGGQFIDMSIHDIDLIRWLTESEPKKLWAIGGCYEFKQYKDWDDGDNVSCLIQNENETMAFFYAGRAAAHGSAVETEIVGTRGTLRISAVPTDSLLEVMSEHGVCRECYQDFVTRWHDAYVKEMEVFCDNVATGTPANPNVYDGTKSTNIAFRCKESFLKNELLTLSE</sequence>
<evidence type="ECO:0000259" key="4">
    <source>
        <dbReference type="Pfam" id="PF22725"/>
    </source>
</evidence>
<evidence type="ECO:0000259" key="3">
    <source>
        <dbReference type="Pfam" id="PF01408"/>
    </source>
</evidence>
<dbReference type="PANTHER" id="PTHR42840">
    <property type="entry name" value="NAD(P)-BINDING ROSSMANN-FOLD SUPERFAMILY PROTEIN-RELATED"/>
    <property type="match status" value="1"/>
</dbReference>
<evidence type="ECO:0000256" key="1">
    <source>
        <dbReference type="ARBA" id="ARBA00010928"/>
    </source>
</evidence>
<evidence type="ECO:0000313" key="6">
    <source>
        <dbReference type="Proteomes" id="UP000783588"/>
    </source>
</evidence>
<comment type="caution">
    <text evidence="5">The sequence shown here is derived from an EMBL/GenBank/DDBJ whole genome shotgun (WGS) entry which is preliminary data.</text>
</comment>
<comment type="similarity">
    <text evidence="1">Belongs to the Gfo/Idh/MocA family.</text>
</comment>
<dbReference type="Pfam" id="PF01408">
    <property type="entry name" value="GFO_IDH_MocA"/>
    <property type="match status" value="1"/>
</dbReference>
<dbReference type="EMBL" id="JAHLQI010000011">
    <property type="protein sequence ID" value="MBU5491546.1"/>
    <property type="molecule type" value="Genomic_DNA"/>
</dbReference>
<protein>
    <submittedName>
        <fullName evidence="5">Gfo/Idh/MocA family oxidoreductase</fullName>
    </submittedName>
</protein>
<feature type="domain" description="Gfo/Idh/MocA-like oxidoreductase N-terminal" evidence="3">
    <location>
        <begin position="4"/>
        <end position="119"/>
    </location>
</feature>
<keyword evidence="2" id="KW-0560">Oxidoreductase</keyword>
<accession>A0ABS6EWQ2</accession>
<evidence type="ECO:0000256" key="2">
    <source>
        <dbReference type="ARBA" id="ARBA00023002"/>
    </source>
</evidence>
<keyword evidence="6" id="KW-1185">Reference proteome</keyword>
<dbReference type="Proteomes" id="UP000783588">
    <property type="component" value="Unassembled WGS sequence"/>
</dbReference>
<organism evidence="5 6">
    <name type="scientific">Butyricicoccus intestinisimiae</name>
    <dbReference type="NCBI Taxonomy" id="2841509"/>
    <lineage>
        <taxon>Bacteria</taxon>
        <taxon>Bacillati</taxon>
        <taxon>Bacillota</taxon>
        <taxon>Clostridia</taxon>
        <taxon>Eubacteriales</taxon>
        <taxon>Butyricicoccaceae</taxon>
        <taxon>Butyricicoccus</taxon>
    </lineage>
</organism>
<dbReference type="Pfam" id="PF22725">
    <property type="entry name" value="GFO_IDH_MocA_C3"/>
    <property type="match status" value="1"/>
</dbReference>
<evidence type="ECO:0000313" key="5">
    <source>
        <dbReference type="EMBL" id="MBU5491546.1"/>
    </source>
</evidence>
<dbReference type="RefSeq" id="WP_216471288.1">
    <property type="nucleotide sequence ID" value="NZ_JAHLQI010000011.1"/>
</dbReference>
<name>A0ABS6EWQ2_9FIRM</name>
<dbReference type="InterPro" id="IPR055170">
    <property type="entry name" value="GFO_IDH_MocA-like_dom"/>
</dbReference>
<feature type="domain" description="GFO/IDH/MocA-like oxidoreductase" evidence="4">
    <location>
        <begin position="135"/>
        <end position="257"/>
    </location>
</feature>
<proteinExistence type="inferred from homology"/>
<dbReference type="InterPro" id="IPR000683">
    <property type="entry name" value="Gfo/Idh/MocA-like_OxRdtase_N"/>
</dbReference>
<reference evidence="5 6" key="1">
    <citation type="submission" date="2021-06" db="EMBL/GenBank/DDBJ databases">
        <authorList>
            <person name="Sun Q."/>
            <person name="Li D."/>
        </authorList>
    </citation>
    <scope>NUCLEOTIDE SEQUENCE [LARGE SCALE GENOMIC DNA]</scope>
    <source>
        <strain evidence="5 6">MSJd-7</strain>
    </source>
</reference>